<evidence type="ECO:0000313" key="3">
    <source>
        <dbReference type="Proteomes" id="UP000278733"/>
    </source>
</evidence>
<sequence length="39" mass="4129">MQHNLLTKFVFSALTLALSGTLYAAQVPAGTELAPVQIL</sequence>
<keyword evidence="1" id="KW-0732">Signal</keyword>
<organism evidence="2 3">
    <name type="scientific">Rodentibacter pneumotropicus</name>
    <dbReference type="NCBI Taxonomy" id="758"/>
    <lineage>
        <taxon>Bacteria</taxon>
        <taxon>Pseudomonadati</taxon>
        <taxon>Pseudomonadota</taxon>
        <taxon>Gammaproteobacteria</taxon>
        <taxon>Pasteurellales</taxon>
        <taxon>Pasteurellaceae</taxon>
        <taxon>Rodentibacter</taxon>
    </lineage>
</organism>
<evidence type="ECO:0000256" key="1">
    <source>
        <dbReference type="SAM" id="SignalP"/>
    </source>
</evidence>
<dbReference type="AlphaFoldDB" id="A0A448MJL0"/>
<name>A0A448MJL0_9PAST</name>
<evidence type="ECO:0000313" key="2">
    <source>
        <dbReference type="EMBL" id="VEH65263.1"/>
    </source>
</evidence>
<dbReference type="EMBL" id="LR134405">
    <property type="protein sequence ID" value="VEH65263.1"/>
    <property type="molecule type" value="Genomic_DNA"/>
</dbReference>
<feature type="chain" id="PRO_5019328060" evidence="1">
    <location>
        <begin position="25"/>
        <end position="39"/>
    </location>
</feature>
<feature type="signal peptide" evidence="1">
    <location>
        <begin position="1"/>
        <end position="24"/>
    </location>
</feature>
<dbReference type="KEGG" id="rpne:NCTC8284_00398"/>
<accession>A0A448MJL0</accession>
<reference evidence="2 3" key="1">
    <citation type="submission" date="2018-12" db="EMBL/GenBank/DDBJ databases">
        <authorList>
            <consortium name="Pathogen Informatics"/>
        </authorList>
    </citation>
    <scope>NUCLEOTIDE SEQUENCE [LARGE SCALE GENOMIC DNA]</scope>
    <source>
        <strain evidence="2 3">NCTC8284</strain>
    </source>
</reference>
<gene>
    <name evidence="2" type="ORF">NCTC8284_00398</name>
</gene>
<dbReference type="Proteomes" id="UP000278733">
    <property type="component" value="Chromosome"/>
</dbReference>
<proteinExistence type="predicted"/>
<protein>
    <submittedName>
        <fullName evidence="2">Uncharacterized protein</fullName>
    </submittedName>
</protein>